<accession>A0A0C1QXX5</accession>
<reference evidence="2 3" key="1">
    <citation type="journal article" date="2015" name="Infect. Genet. Evol.">
        <title>Genomic sequences of six botulinum neurotoxin-producing strains representing three clostridial species illustrate the mobility and diversity of botulinum neurotoxin genes.</title>
        <authorList>
            <person name="Smith T.J."/>
            <person name="Hill K.K."/>
            <person name="Xie G."/>
            <person name="Foley B.T."/>
            <person name="Williamson C.H."/>
            <person name="Foster J.T."/>
            <person name="Johnson S.L."/>
            <person name="Chertkov O."/>
            <person name="Teshima H."/>
            <person name="Gibbons H.S."/>
            <person name="Johnsky L.A."/>
            <person name="Karavis M.A."/>
            <person name="Smith L.A."/>
        </authorList>
    </citation>
    <scope>NUCLEOTIDE SEQUENCE [LARGE SCALE GENOMIC DNA]</scope>
    <source>
        <strain evidence="2 3">CDC 2741</strain>
    </source>
</reference>
<dbReference type="Proteomes" id="UP000031366">
    <property type="component" value="Unassembled WGS sequence"/>
</dbReference>
<organism evidence="2 3">
    <name type="scientific">Clostridium argentinense CDC 2741</name>
    <dbReference type="NCBI Taxonomy" id="1418104"/>
    <lineage>
        <taxon>Bacteria</taxon>
        <taxon>Bacillati</taxon>
        <taxon>Bacillota</taxon>
        <taxon>Clostridia</taxon>
        <taxon>Eubacteriales</taxon>
        <taxon>Clostridiaceae</taxon>
        <taxon>Clostridium</taxon>
    </lineage>
</organism>
<gene>
    <name evidence="2" type="ORF">U732_2254</name>
</gene>
<evidence type="ECO:0000313" key="2">
    <source>
        <dbReference type="EMBL" id="KIE45857.1"/>
    </source>
</evidence>
<evidence type="ECO:0000313" key="3">
    <source>
        <dbReference type="Proteomes" id="UP000031366"/>
    </source>
</evidence>
<proteinExistence type="predicted"/>
<dbReference type="AlphaFoldDB" id="A0A0C1QXX5"/>
<dbReference type="EMBL" id="AYSO01000018">
    <property type="protein sequence ID" value="KIE45857.1"/>
    <property type="molecule type" value="Genomic_DNA"/>
</dbReference>
<keyword evidence="1" id="KW-0812">Transmembrane</keyword>
<feature type="transmembrane region" description="Helical" evidence="1">
    <location>
        <begin position="38"/>
        <end position="56"/>
    </location>
</feature>
<feature type="transmembrane region" description="Helical" evidence="1">
    <location>
        <begin position="7"/>
        <end position="26"/>
    </location>
</feature>
<dbReference type="STRING" id="29341.RSJ17_01675"/>
<sequence>MKSNYKSIIIVMFKVLCLILFSKIILYSIQFGSLSLSITHHIILAIFLIPSLLLVIKNKNWFLIILFIEGILFIGISLFKLVNI</sequence>
<keyword evidence="1" id="KW-1133">Transmembrane helix</keyword>
<protein>
    <submittedName>
        <fullName evidence="2">Putative membrane protein</fullName>
    </submittedName>
</protein>
<evidence type="ECO:0000256" key="1">
    <source>
        <dbReference type="SAM" id="Phobius"/>
    </source>
</evidence>
<keyword evidence="1" id="KW-0472">Membrane</keyword>
<name>A0A0C1QXX5_9CLOT</name>
<feature type="transmembrane region" description="Helical" evidence="1">
    <location>
        <begin position="61"/>
        <end position="82"/>
    </location>
</feature>
<keyword evidence="3" id="KW-1185">Reference proteome</keyword>
<comment type="caution">
    <text evidence="2">The sequence shown here is derived from an EMBL/GenBank/DDBJ whole genome shotgun (WGS) entry which is preliminary data.</text>
</comment>